<name>A0A483N891_KLEPN</name>
<proteinExistence type="predicted"/>
<protein>
    <recommendedName>
        <fullName evidence="1">Glycine-rich domain-containing protein</fullName>
    </recommendedName>
</protein>
<gene>
    <name evidence="2" type="ORF">ETF13_01720</name>
</gene>
<dbReference type="EMBL" id="SDCT01000002">
    <property type="protein sequence ID" value="TCX95835.1"/>
    <property type="molecule type" value="Genomic_DNA"/>
</dbReference>
<sequence length="293" mass="27705">MATNDFKPFATGSGANVLSQADYDALSARTTGFLSGKASSAQVNKALRQASTIAAVVAQFISDNSGDDTLDNGNLPTLLASLESALLKSSPGRLQNIVSFTANGTYTPSPGTKHVKVIVTGGGGGGGGCQGTSGAESISGGGGGAGGTAIGYFAVTESSYAVTVGAGGSAGVGAVQGGTGGTSIINGISGLGGDGGQKSGITTLAGGKGGVSIGGSVNLPGGYGTDGQNGSLIIPGNGGSSYWGGGGRGGARRGVAGDCYGAGGGGAYDAAMSGNSYNGGQGKAGIVYIEEYS</sequence>
<organism evidence="2">
    <name type="scientific">Klebsiella pneumoniae</name>
    <dbReference type="NCBI Taxonomy" id="573"/>
    <lineage>
        <taxon>Bacteria</taxon>
        <taxon>Pseudomonadati</taxon>
        <taxon>Pseudomonadota</taxon>
        <taxon>Gammaproteobacteria</taxon>
        <taxon>Enterobacterales</taxon>
        <taxon>Enterobacteriaceae</taxon>
        <taxon>Klebsiella/Raoultella group</taxon>
        <taxon>Klebsiella</taxon>
        <taxon>Klebsiella pneumoniae complex</taxon>
    </lineage>
</organism>
<feature type="domain" description="Glycine-rich" evidence="1">
    <location>
        <begin position="103"/>
        <end position="290"/>
    </location>
</feature>
<comment type="caution">
    <text evidence="2">The sequence shown here is derived from an EMBL/GenBank/DDBJ whole genome shotgun (WGS) entry which is preliminary data.</text>
</comment>
<reference evidence="2" key="1">
    <citation type="submission" date="2019-01" db="EMBL/GenBank/DDBJ databases">
        <authorList>
            <person name="Lista F."/>
            <person name="Anselmo A."/>
        </authorList>
    </citation>
    <scope>NUCLEOTIDE SEQUENCE</scope>
    <source>
        <strain evidence="2">3S</strain>
    </source>
</reference>
<dbReference type="InterPro" id="IPR049304">
    <property type="entry name" value="Gly_rich_dom"/>
</dbReference>
<accession>A0A483N891</accession>
<dbReference type="Pfam" id="PF21722">
    <property type="entry name" value="Gly_rich_2"/>
    <property type="match status" value="1"/>
</dbReference>
<evidence type="ECO:0000313" key="2">
    <source>
        <dbReference type="EMBL" id="TCX95835.1"/>
    </source>
</evidence>
<evidence type="ECO:0000259" key="1">
    <source>
        <dbReference type="Pfam" id="PF21722"/>
    </source>
</evidence>
<dbReference type="AlphaFoldDB" id="A0A483N891"/>